<dbReference type="AlphaFoldDB" id="G6AZQ9"/>
<keyword evidence="1" id="KW-0472">Membrane</keyword>
<gene>
    <name evidence="2" type="ORF">HMPREF0673_02126</name>
</gene>
<evidence type="ECO:0000313" key="2">
    <source>
        <dbReference type="EMBL" id="EHJ38240.1"/>
    </source>
</evidence>
<feature type="transmembrane region" description="Helical" evidence="1">
    <location>
        <begin position="12"/>
        <end position="33"/>
    </location>
</feature>
<name>G6AZQ9_9BACT</name>
<evidence type="ECO:0000313" key="3">
    <source>
        <dbReference type="Proteomes" id="UP000004407"/>
    </source>
</evidence>
<dbReference type="HOGENOM" id="CLU_3314884_0_0_10"/>
<organism evidence="2 3">
    <name type="scientific">Leyella stercorea DSM 18206</name>
    <dbReference type="NCBI Taxonomy" id="1002367"/>
    <lineage>
        <taxon>Bacteria</taxon>
        <taxon>Pseudomonadati</taxon>
        <taxon>Bacteroidota</taxon>
        <taxon>Bacteroidia</taxon>
        <taxon>Bacteroidales</taxon>
        <taxon>Prevotellaceae</taxon>
        <taxon>Leyella</taxon>
    </lineage>
</organism>
<sequence length="39" mass="4591">MIEIPQIKHKNLGVMPSFYVFIATFAALLQYYIKRTQLC</sequence>
<evidence type="ECO:0000256" key="1">
    <source>
        <dbReference type="SAM" id="Phobius"/>
    </source>
</evidence>
<dbReference type="EMBL" id="AFZZ01000181">
    <property type="protein sequence ID" value="EHJ38240.1"/>
    <property type="molecule type" value="Genomic_DNA"/>
</dbReference>
<keyword evidence="1" id="KW-0812">Transmembrane</keyword>
<proteinExistence type="predicted"/>
<comment type="caution">
    <text evidence="2">The sequence shown here is derived from an EMBL/GenBank/DDBJ whole genome shotgun (WGS) entry which is preliminary data.</text>
</comment>
<reference evidence="2 3" key="1">
    <citation type="submission" date="2011-08" db="EMBL/GenBank/DDBJ databases">
        <authorList>
            <person name="Weinstock G."/>
            <person name="Sodergren E."/>
            <person name="Clifton S."/>
            <person name="Fulton L."/>
            <person name="Fulton B."/>
            <person name="Courtney L."/>
            <person name="Fronick C."/>
            <person name="Harrison M."/>
            <person name="Strong C."/>
            <person name="Farmer C."/>
            <person name="Delahaunty K."/>
            <person name="Markovic C."/>
            <person name="Hall O."/>
            <person name="Minx P."/>
            <person name="Tomlinson C."/>
            <person name="Mitreva M."/>
            <person name="Hou S."/>
            <person name="Chen J."/>
            <person name="Wollam A."/>
            <person name="Pepin K.H."/>
            <person name="Johnson M."/>
            <person name="Bhonagiri V."/>
            <person name="Zhang X."/>
            <person name="Suruliraj S."/>
            <person name="Warren W."/>
            <person name="Chinwalla A."/>
            <person name="Mardis E.R."/>
            <person name="Wilson R.K."/>
        </authorList>
    </citation>
    <scope>NUCLEOTIDE SEQUENCE [LARGE SCALE GENOMIC DNA]</scope>
    <source>
        <strain evidence="2 3">DSM 18206</strain>
    </source>
</reference>
<protein>
    <submittedName>
        <fullName evidence="2">Uncharacterized protein</fullName>
    </submittedName>
</protein>
<accession>G6AZQ9</accession>
<dbReference type="Proteomes" id="UP000004407">
    <property type="component" value="Unassembled WGS sequence"/>
</dbReference>
<keyword evidence="1" id="KW-1133">Transmembrane helix</keyword>